<protein>
    <submittedName>
        <fullName evidence="3">Uncharacterized protein</fullName>
    </submittedName>
</protein>
<dbReference type="InterPro" id="IPR005061">
    <property type="entry name" value="Ist1"/>
</dbReference>
<name>A0ABC9DLS1_9POAL</name>
<dbReference type="Proteomes" id="UP001497457">
    <property type="component" value="Chromosome 34rd"/>
</dbReference>
<sequence>MFDSLLNSKFYNKCKHAFKCIRTRMAPIRRKKHAMIRFLKKDVADLLANGLDTHAFGRMDGLIVELNHASCYDMIEEFCDYIGKQLGSLQKQRECPTETREAVSTLIFAAARFPDLPELCDLRHIFTERYGNFVEPFVSLEFVRKLDNTEFTNEDKLQVMQSIAEELSVSFDAKELTRKLWAMSETEHVSGPLIYHLKDELGKQIWSLDLESWNMFFFPQDMLEKGTRKQAALPIPLSNKQKKCDEDAPYERQNKDMLEKGSRNEAELAMPSSNKQKCNEDAPYERQHKDMLEGGSIKPAELAMPLSNKQKGNEDALCERNYGAKPARHTEKEEIQLNRKDIHAVAGWSNLIEENSRNQQSDKSDEKEHLQKSVSPVDTNRRNIQKDVKKLNRRDGRPSEKELMEAVELDLNGLPKMGLAEVKFPETECNKTVHLNARKKEVVKEHYVEKENEEVVSHHQPSRLGGPDYNGTHADSGLRAQRPVSPLNGNTRNKAPPYAKLNGAKMKSPTEKQANNGFLYDKPQHLADLGNPAQKGQGVTERATTMRPPYVKPKSNTQPVNGDPEKRTPSHYSKHNISGQTDQLDSKDVLRPVSVRRRSSKPPALVDGCAEVPNNQKKATSQTPGSNRGHSSRQNGAKYDLDPKGNGTNDVVGDDRTPSNRSKHTGGRDGALNHNNDYDRFMQRRQPKADDTGIDFGNLLPRNANGQRRHKSGCNGDIDEEERMMDKLLMHYSKKGLDPTNKADNEKRAQIDYQQKLPLHPPGRAISLPPEPNGPGEEVKVPARSTSLQPDCPMGVRVHPKMPDFDELAARVNALRKA</sequence>
<feature type="region of interest" description="Disordered" evidence="2">
    <location>
        <begin position="688"/>
        <end position="717"/>
    </location>
</feature>
<evidence type="ECO:0000313" key="3">
    <source>
        <dbReference type="EMBL" id="CAL5041213.1"/>
    </source>
</evidence>
<evidence type="ECO:0000313" key="4">
    <source>
        <dbReference type="Proteomes" id="UP001497457"/>
    </source>
</evidence>
<dbReference type="Pfam" id="PF03398">
    <property type="entry name" value="Ist1"/>
    <property type="match status" value="1"/>
</dbReference>
<gene>
    <name evidence="3" type="ORF">URODEC1_LOCUS86538</name>
</gene>
<feature type="region of interest" description="Disordered" evidence="2">
    <location>
        <begin position="755"/>
        <end position="800"/>
    </location>
</feature>
<reference evidence="4" key="1">
    <citation type="submission" date="2024-06" db="EMBL/GenBank/DDBJ databases">
        <authorList>
            <person name="Ryan C."/>
        </authorList>
    </citation>
    <scope>NUCLEOTIDE SEQUENCE [LARGE SCALE GENOMIC DNA]</scope>
</reference>
<feature type="region of interest" description="Disordered" evidence="2">
    <location>
        <begin position="355"/>
        <end position="382"/>
    </location>
</feature>
<feature type="compositionally biased region" description="Polar residues" evidence="2">
    <location>
        <begin position="613"/>
        <end position="635"/>
    </location>
</feature>
<organism evidence="3 4">
    <name type="scientific">Urochloa decumbens</name>
    <dbReference type="NCBI Taxonomy" id="240449"/>
    <lineage>
        <taxon>Eukaryota</taxon>
        <taxon>Viridiplantae</taxon>
        <taxon>Streptophyta</taxon>
        <taxon>Embryophyta</taxon>
        <taxon>Tracheophyta</taxon>
        <taxon>Spermatophyta</taxon>
        <taxon>Magnoliopsida</taxon>
        <taxon>Liliopsida</taxon>
        <taxon>Poales</taxon>
        <taxon>Poaceae</taxon>
        <taxon>PACMAD clade</taxon>
        <taxon>Panicoideae</taxon>
        <taxon>Panicodae</taxon>
        <taxon>Paniceae</taxon>
        <taxon>Melinidinae</taxon>
        <taxon>Urochloa</taxon>
    </lineage>
</organism>
<dbReference type="PANTHER" id="PTHR12161">
    <property type="entry name" value="IST1 FAMILY MEMBER"/>
    <property type="match status" value="1"/>
</dbReference>
<evidence type="ECO:0000256" key="1">
    <source>
        <dbReference type="ARBA" id="ARBA00005536"/>
    </source>
</evidence>
<feature type="region of interest" description="Disordered" evidence="2">
    <location>
        <begin position="475"/>
        <end position="675"/>
    </location>
</feature>
<dbReference type="PANTHER" id="PTHR12161:SF90">
    <property type="entry name" value="OS06G0687000 PROTEIN"/>
    <property type="match status" value="1"/>
</dbReference>
<feature type="compositionally biased region" description="Basic and acidic residues" evidence="2">
    <location>
        <begin position="242"/>
        <end position="266"/>
    </location>
</feature>
<dbReference type="AlphaFoldDB" id="A0ABC9DLS1"/>
<dbReference type="InterPro" id="IPR042277">
    <property type="entry name" value="IST1-like"/>
</dbReference>
<reference evidence="3 4" key="2">
    <citation type="submission" date="2024-10" db="EMBL/GenBank/DDBJ databases">
        <authorList>
            <person name="Ryan C."/>
        </authorList>
    </citation>
    <scope>NUCLEOTIDE SEQUENCE [LARGE SCALE GENOMIC DNA]</scope>
</reference>
<evidence type="ECO:0000256" key="2">
    <source>
        <dbReference type="SAM" id="MobiDB-lite"/>
    </source>
</evidence>
<feature type="compositionally biased region" description="Basic and acidic residues" evidence="2">
    <location>
        <begin position="355"/>
        <end position="371"/>
    </location>
</feature>
<proteinExistence type="inferred from homology"/>
<keyword evidence="4" id="KW-1185">Reference proteome</keyword>
<accession>A0ABC9DLS1</accession>
<feature type="region of interest" description="Disordered" evidence="2">
    <location>
        <begin position="241"/>
        <end position="280"/>
    </location>
</feature>
<dbReference type="Gene3D" id="1.20.1260.60">
    <property type="entry name" value="Vacuolar protein sorting-associated protein Ist1"/>
    <property type="match status" value="1"/>
</dbReference>
<comment type="similarity">
    <text evidence="1">Belongs to the IST1 family.</text>
</comment>
<dbReference type="FunFam" id="1.20.1260.60:FF:000002">
    <property type="entry name" value="Vacuolar protein sorting-associated protein IST1"/>
    <property type="match status" value="1"/>
</dbReference>
<dbReference type="EMBL" id="OZ075144">
    <property type="protein sequence ID" value="CAL5041213.1"/>
    <property type="molecule type" value="Genomic_DNA"/>
</dbReference>